<keyword evidence="3 9" id="KW-0963">Cytoplasm</keyword>
<comment type="catalytic activity">
    <reaction evidence="8 9">
        <text>butanoate + ATP = butanoyl phosphate + ADP</text>
        <dbReference type="Rhea" id="RHEA:13585"/>
        <dbReference type="ChEBI" id="CHEBI:17968"/>
        <dbReference type="ChEBI" id="CHEBI:30616"/>
        <dbReference type="ChEBI" id="CHEBI:58079"/>
        <dbReference type="ChEBI" id="CHEBI:456216"/>
        <dbReference type="EC" id="2.7.2.7"/>
    </reaction>
</comment>
<dbReference type="SUPFAM" id="SSF53067">
    <property type="entry name" value="Actin-like ATPase domain"/>
    <property type="match status" value="2"/>
</dbReference>
<reference evidence="11 12" key="1">
    <citation type="submission" date="2017-05" db="EMBL/GenBank/DDBJ databases">
        <title>Vagococcus spp. assemblies.</title>
        <authorList>
            <person name="Gulvik C.A."/>
        </authorList>
    </citation>
    <scope>NUCLEOTIDE SEQUENCE [LARGE SCALE GENOMIC DNA]</scope>
    <source>
        <strain evidence="11 12">CCUG 41755</strain>
    </source>
</reference>
<proteinExistence type="inferred from homology"/>
<dbReference type="Proteomes" id="UP000287101">
    <property type="component" value="Unassembled WGS sequence"/>
</dbReference>
<name>A0A430A6H0_9ENTE</name>
<dbReference type="InterPro" id="IPR023865">
    <property type="entry name" value="Aliphatic_acid_kinase_CS"/>
</dbReference>
<dbReference type="PANTHER" id="PTHR21060">
    <property type="entry name" value="ACETATE KINASE"/>
    <property type="match status" value="1"/>
</dbReference>
<dbReference type="GO" id="GO:0005524">
    <property type="term" value="F:ATP binding"/>
    <property type="evidence" value="ECO:0007669"/>
    <property type="project" value="UniProtKB-KW"/>
</dbReference>
<comment type="subcellular location">
    <subcellularLocation>
        <location evidence="1 9">Cytoplasm</location>
    </subcellularLocation>
</comment>
<dbReference type="PIRSF" id="PIRSF036458">
    <property type="entry name" value="Butyrate_kin"/>
    <property type="match status" value="1"/>
</dbReference>
<evidence type="ECO:0000256" key="6">
    <source>
        <dbReference type="ARBA" id="ARBA00022777"/>
    </source>
</evidence>
<dbReference type="Pfam" id="PF00871">
    <property type="entry name" value="Acetate_kinase"/>
    <property type="match status" value="1"/>
</dbReference>
<dbReference type="AlphaFoldDB" id="A0A430A6H0"/>
<dbReference type="NCBIfam" id="NF002834">
    <property type="entry name" value="PRK03011.1-5"/>
    <property type="match status" value="1"/>
</dbReference>
<keyword evidence="4 9" id="KW-0808">Transferase</keyword>
<evidence type="ECO:0000256" key="7">
    <source>
        <dbReference type="ARBA" id="ARBA00022840"/>
    </source>
</evidence>
<dbReference type="CDD" id="cd24011">
    <property type="entry name" value="ASKHA_NBD_BK"/>
    <property type="match status" value="1"/>
</dbReference>
<evidence type="ECO:0000256" key="8">
    <source>
        <dbReference type="ARBA" id="ARBA00048596"/>
    </source>
</evidence>
<comment type="similarity">
    <text evidence="2 9 10">Belongs to the acetokinase family.</text>
</comment>
<keyword evidence="5 9" id="KW-0547">Nucleotide-binding</keyword>
<dbReference type="InterPro" id="IPR011245">
    <property type="entry name" value="Butyrate_kin"/>
</dbReference>
<evidence type="ECO:0000256" key="4">
    <source>
        <dbReference type="ARBA" id="ARBA00022679"/>
    </source>
</evidence>
<keyword evidence="7 9" id="KW-0067">ATP-binding</keyword>
<organism evidence="11 12">
    <name type="scientific">Vagococcus fessus</name>
    <dbReference type="NCBI Taxonomy" id="120370"/>
    <lineage>
        <taxon>Bacteria</taxon>
        <taxon>Bacillati</taxon>
        <taxon>Bacillota</taxon>
        <taxon>Bacilli</taxon>
        <taxon>Lactobacillales</taxon>
        <taxon>Enterococcaceae</taxon>
        <taxon>Vagococcus</taxon>
    </lineage>
</organism>
<dbReference type="PRINTS" id="PR00471">
    <property type="entry name" value="ACETATEKNASE"/>
</dbReference>
<evidence type="ECO:0000313" key="11">
    <source>
        <dbReference type="EMBL" id="RSU02482.1"/>
    </source>
</evidence>
<keyword evidence="6 9" id="KW-0418">Kinase</keyword>
<dbReference type="GO" id="GO:0047761">
    <property type="term" value="F:butyrate kinase activity"/>
    <property type="evidence" value="ECO:0007669"/>
    <property type="project" value="UniProtKB-UniRule"/>
</dbReference>
<evidence type="ECO:0000256" key="9">
    <source>
        <dbReference type="HAMAP-Rule" id="MF_00542"/>
    </source>
</evidence>
<evidence type="ECO:0000256" key="10">
    <source>
        <dbReference type="RuleBase" id="RU003835"/>
    </source>
</evidence>
<dbReference type="GO" id="GO:0005737">
    <property type="term" value="C:cytoplasm"/>
    <property type="evidence" value="ECO:0007669"/>
    <property type="project" value="UniProtKB-SubCell"/>
</dbReference>
<dbReference type="InterPro" id="IPR000890">
    <property type="entry name" value="Aliphatic_acid_kin_short-chain"/>
</dbReference>
<dbReference type="RefSeq" id="WP_126832182.1">
    <property type="nucleotide sequence ID" value="NZ_CBCRYB010000014.1"/>
</dbReference>
<dbReference type="HAMAP" id="MF_00542">
    <property type="entry name" value="Butyrate_kinase"/>
    <property type="match status" value="1"/>
</dbReference>
<sequence>MNFETLVINPGSTSTKVAVYRGDEKLFQEELSHPMAEIETYKSISDQFDFRTKAILKVIQDNDYDLTNLSAVVGRGGLLRPIESGTYDVTEKLKEDLRIGVSGQHACNLGGLIADEIAQQYDIPAYIVDPVVVDELKAVARVSGTEVVERTSVFHALNHKAVGRIAAKEQGTTYDKRNYVIAHLGGGVSVAAHEQGKVIDVNNALGGEGPFSAERAGGLPLYDFMQATKDWPEDKIYKTLIGKGGLVSYLGTNDLREVEKAIASGDDKAQLIFEAMAYQVGKEIGANAASLKGKIDGVVLTGGLSRSEKFVKEISAYIDWIAPIIVVPGEDEMGALNQGAQRVLAKIEDVKHY</sequence>
<keyword evidence="12" id="KW-1185">Reference proteome</keyword>
<accession>A0A430A6H0</accession>
<evidence type="ECO:0000256" key="1">
    <source>
        <dbReference type="ARBA" id="ARBA00004496"/>
    </source>
</evidence>
<evidence type="ECO:0000256" key="5">
    <source>
        <dbReference type="ARBA" id="ARBA00022741"/>
    </source>
</evidence>
<dbReference type="EC" id="2.7.2.7" evidence="9"/>
<evidence type="ECO:0000313" key="12">
    <source>
        <dbReference type="Proteomes" id="UP000287101"/>
    </source>
</evidence>
<dbReference type="Gene3D" id="3.30.420.40">
    <property type="match status" value="2"/>
</dbReference>
<dbReference type="PROSITE" id="PS01075">
    <property type="entry name" value="ACETATE_KINASE_1"/>
    <property type="match status" value="1"/>
</dbReference>
<evidence type="ECO:0000256" key="3">
    <source>
        <dbReference type="ARBA" id="ARBA00022490"/>
    </source>
</evidence>
<evidence type="ECO:0000256" key="2">
    <source>
        <dbReference type="ARBA" id="ARBA00008748"/>
    </source>
</evidence>
<dbReference type="OrthoDB" id="9771859at2"/>
<dbReference type="GO" id="GO:0008776">
    <property type="term" value="F:acetate kinase activity"/>
    <property type="evidence" value="ECO:0007669"/>
    <property type="project" value="TreeGrafter"/>
</dbReference>
<dbReference type="PANTHER" id="PTHR21060:SF3">
    <property type="entry name" value="BUTYRATE KINASE 2-RELATED"/>
    <property type="match status" value="1"/>
</dbReference>
<dbReference type="EMBL" id="NGJY01000003">
    <property type="protein sequence ID" value="RSU02482.1"/>
    <property type="molecule type" value="Genomic_DNA"/>
</dbReference>
<dbReference type="GO" id="GO:0006083">
    <property type="term" value="P:acetate metabolic process"/>
    <property type="evidence" value="ECO:0007669"/>
    <property type="project" value="TreeGrafter"/>
</dbReference>
<dbReference type="InterPro" id="IPR043129">
    <property type="entry name" value="ATPase_NBD"/>
</dbReference>
<protein>
    <recommendedName>
        <fullName evidence="9">Probable butyrate kinase</fullName>
        <shortName evidence="9">BK</shortName>
        <ecNumber evidence="9">2.7.2.7</ecNumber>
    </recommendedName>
    <alternativeName>
        <fullName evidence="9">Branched-chain carboxylic acid kinase</fullName>
    </alternativeName>
</protein>
<dbReference type="NCBIfam" id="TIGR02707">
    <property type="entry name" value="butyr_kinase"/>
    <property type="match status" value="1"/>
</dbReference>
<gene>
    <name evidence="9" type="primary">buk</name>
    <name evidence="11" type="ORF">CBF31_08935</name>
</gene>
<comment type="caution">
    <text evidence="11">The sequence shown here is derived from an EMBL/GenBank/DDBJ whole genome shotgun (WGS) entry which is preliminary data.</text>
</comment>